<evidence type="ECO:0000313" key="1">
    <source>
        <dbReference type="EMBL" id="RCL39484.1"/>
    </source>
</evidence>
<sequence length="67" mass="7471">MTKILYLHGFASSADSTKADLTKSFIEKKTKKTKILIPDLDNDIEVAFYQIENIISEESITAFIGSS</sequence>
<comment type="caution">
    <text evidence="1">The sequence shown here is derived from an EMBL/GenBank/DDBJ whole genome shotgun (WGS) entry which is preliminary data.</text>
</comment>
<dbReference type="InterPro" id="IPR029058">
    <property type="entry name" value="AB_hydrolase_fold"/>
</dbReference>
<feature type="non-terminal residue" evidence="1">
    <location>
        <position position="67"/>
    </location>
</feature>
<name>A0A368BRF3_9GAMM</name>
<accession>A0A368BRF3</accession>
<proteinExistence type="predicted"/>
<protein>
    <submittedName>
        <fullName evidence="1">Esterase</fullName>
    </submittedName>
</protein>
<dbReference type="EMBL" id="QOPC01000003">
    <property type="protein sequence ID" value="RCL39484.1"/>
    <property type="molecule type" value="Genomic_DNA"/>
</dbReference>
<dbReference type="Proteomes" id="UP000253032">
    <property type="component" value="Unassembled WGS sequence"/>
</dbReference>
<evidence type="ECO:0000313" key="2">
    <source>
        <dbReference type="Proteomes" id="UP000253032"/>
    </source>
</evidence>
<dbReference type="AlphaFoldDB" id="A0A368BRF3"/>
<organism evidence="1 2">
    <name type="scientific">SAR86 cluster bacterium</name>
    <dbReference type="NCBI Taxonomy" id="2030880"/>
    <lineage>
        <taxon>Bacteria</taxon>
        <taxon>Pseudomonadati</taxon>
        <taxon>Pseudomonadota</taxon>
        <taxon>Gammaproteobacteria</taxon>
        <taxon>SAR86 cluster</taxon>
    </lineage>
</organism>
<dbReference type="Gene3D" id="3.40.50.1820">
    <property type="entry name" value="alpha/beta hydrolase"/>
    <property type="match status" value="1"/>
</dbReference>
<dbReference type="Pfam" id="PF05728">
    <property type="entry name" value="UPF0227"/>
    <property type="match status" value="1"/>
</dbReference>
<gene>
    <name evidence="1" type="ORF">DBW98_01155</name>
</gene>
<dbReference type="InterPro" id="IPR008886">
    <property type="entry name" value="UPF0227/Esterase_YqiA"/>
</dbReference>
<reference evidence="1 2" key="1">
    <citation type="journal article" date="2018" name="Microbiome">
        <title>Fine metagenomic profile of the Mediterranean stratified and mixed water columns revealed by assembly and recruitment.</title>
        <authorList>
            <person name="Haro-Moreno J.M."/>
            <person name="Lopez-Perez M."/>
            <person name="De La Torre J.R."/>
            <person name="Picazo A."/>
            <person name="Camacho A."/>
            <person name="Rodriguez-Valera F."/>
        </authorList>
    </citation>
    <scope>NUCLEOTIDE SEQUENCE [LARGE SCALE GENOMIC DNA]</scope>
    <source>
        <strain evidence="1">MED-G84</strain>
    </source>
</reference>